<dbReference type="PANTHER" id="PTHR37816:SF3">
    <property type="entry name" value="MODULATES DNA TOPOLOGY"/>
    <property type="match status" value="1"/>
</dbReference>
<dbReference type="Gene3D" id="3.40.50.300">
    <property type="entry name" value="P-loop containing nucleotide triphosphate hydrolases"/>
    <property type="match status" value="1"/>
</dbReference>
<keyword evidence="2" id="KW-1185">Reference proteome</keyword>
<dbReference type="Pfam" id="PF13238">
    <property type="entry name" value="AAA_18"/>
    <property type="match status" value="1"/>
</dbReference>
<keyword evidence="1" id="KW-0418">Kinase</keyword>
<keyword evidence="1" id="KW-0808">Transferase</keyword>
<dbReference type="KEGG" id="tsa:AciPR4_0616"/>
<dbReference type="RefSeq" id="WP_013567183.1">
    <property type="nucleotide sequence ID" value="NC_014963.1"/>
</dbReference>
<dbReference type="HOGENOM" id="CLU_092618_0_1_0"/>
<organism evidence="1 2">
    <name type="scientific">Terriglobus saanensis (strain ATCC BAA-1853 / DSM 23119 / SP1PR4)</name>
    <dbReference type="NCBI Taxonomy" id="401053"/>
    <lineage>
        <taxon>Bacteria</taxon>
        <taxon>Pseudomonadati</taxon>
        <taxon>Acidobacteriota</taxon>
        <taxon>Terriglobia</taxon>
        <taxon>Terriglobales</taxon>
        <taxon>Acidobacteriaceae</taxon>
        <taxon>Terriglobus</taxon>
    </lineage>
</organism>
<proteinExistence type="predicted"/>
<accession>E8V4P6</accession>
<dbReference type="PANTHER" id="PTHR37816">
    <property type="entry name" value="YALI0E33011P"/>
    <property type="match status" value="1"/>
</dbReference>
<reference evidence="1 2" key="1">
    <citation type="journal article" date="2012" name="Stand. Genomic Sci.">
        <title>Complete genome sequence of Terriglobus saanensis type strain SP1PR4(T), an Acidobacteria from tundra soil.</title>
        <authorList>
            <person name="Rawat S.R."/>
            <person name="Mannisto M.K."/>
            <person name="Starovoytov V."/>
            <person name="Goodwin L."/>
            <person name="Nolan M."/>
            <person name="Hauser L."/>
            <person name="Land M."/>
            <person name="Davenport K.W."/>
            <person name="Woyke T."/>
            <person name="Haggblom M.M."/>
        </authorList>
    </citation>
    <scope>NUCLEOTIDE SEQUENCE</scope>
    <source>
        <strain evidence="2">ATCC BAA-1853 / DSM 23119 / SP1PR4</strain>
    </source>
</reference>
<protein>
    <submittedName>
        <fullName evidence="1">Shikimate kinase</fullName>
    </submittedName>
</protein>
<evidence type="ECO:0000313" key="2">
    <source>
        <dbReference type="Proteomes" id="UP000006844"/>
    </source>
</evidence>
<dbReference type="InterPro" id="IPR052922">
    <property type="entry name" value="Cytidylate_Kinase-2"/>
</dbReference>
<evidence type="ECO:0000313" key="1">
    <source>
        <dbReference type="EMBL" id="ADV81450.1"/>
    </source>
</evidence>
<dbReference type="AlphaFoldDB" id="E8V4P6"/>
<dbReference type="SUPFAM" id="SSF52540">
    <property type="entry name" value="P-loop containing nucleoside triphosphate hydrolases"/>
    <property type="match status" value="1"/>
</dbReference>
<dbReference type="InterPro" id="IPR027417">
    <property type="entry name" value="P-loop_NTPase"/>
</dbReference>
<dbReference type="OrthoDB" id="1201990at2"/>
<sequence>MQRILILGCPGSGKSTLARELAERTGLPLVHLDQIYWRPGWVEPSKEEWHAQLPEILARPAWILDGNYGGSIALRLEAADTAILLDRPTWLCLFRIFRRSVLTWGRIRPDMAEGCSERFDLQFFAYVLNFRRAKLPKVMTGLRGFHGQHVVLRSNAEVEGFLRSSSAR</sequence>
<dbReference type="Proteomes" id="UP000006844">
    <property type="component" value="Chromosome"/>
</dbReference>
<dbReference type="GO" id="GO:0016301">
    <property type="term" value="F:kinase activity"/>
    <property type="evidence" value="ECO:0007669"/>
    <property type="project" value="UniProtKB-KW"/>
</dbReference>
<dbReference type="STRING" id="401053.AciPR4_0616"/>
<dbReference type="EMBL" id="CP002467">
    <property type="protein sequence ID" value="ADV81450.1"/>
    <property type="molecule type" value="Genomic_DNA"/>
</dbReference>
<name>E8V4P6_TERSS</name>
<gene>
    <name evidence="1" type="ordered locus">AciPR4_0616</name>
</gene>
<dbReference type="eggNOG" id="COG0563">
    <property type="taxonomic scope" value="Bacteria"/>
</dbReference>